<accession>A0A494ZZ06</accession>
<feature type="domain" description="NodB homology" evidence="1">
    <location>
        <begin position="66"/>
        <end position="247"/>
    </location>
</feature>
<gene>
    <name evidence="2" type="primary">pdaA</name>
    <name evidence="2" type="ORF">D8M06_14080</name>
</gene>
<sequence>MQKRIYTSILLSLTLFLALMDPVHISASGYGWGFKKNDEHKVPDIGEYQQILEKYGAYYADLSGDKEIYLTFDNGYEEGYTDDILDVLKQENVPATFFVTGHFVTSQPELVKRMVEEGHIIGNHSYHHPDFTVVSKESMKEELESLEDVVAEHTDQKEIKLLRPPRGMFNERTLEWANELGLTHVFWSLTFTDWNTGNQKGWRYAYDQIMKQMHPGAIILLHAVSSDNAQALERIIQDLKRKGYEFKSLDHLLLKNSLPKGVLEL</sequence>
<reference evidence="2 3" key="1">
    <citation type="journal article" date="2016" name="Int. J. Syst. Evol. Microbiol.">
        <title>Oceanobacillus halophilus sp. nov., a novel moderately halophilic bacterium from a hypersaline lake.</title>
        <authorList>
            <person name="Amoozegar M.A."/>
            <person name="Bagheri M."/>
            <person name="Makhdoumi A."/>
            <person name="Nikou M.M."/>
            <person name="Fazeli S.A.S."/>
            <person name="Schumann P."/>
            <person name="Sproer C."/>
            <person name="Sanchez-Porro C."/>
            <person name="Ventosa A."/>
        </authorList>
    </citation>
    <scope>NUCLEOTIDE SEQUENCE [LARGE SCALE GENOMIC DNA]</scope>
    <source>
        <strain evidence="2 3">DSM 23996</strain>
    </source>
</reference>
<name>A0A494ZZ06_9BACI</name>
<dbReference type="GO" id="GO:0016020">
    <property type="term" value="C:membrane"/>
    <property type="evidence" value="ECO:0007669"/>
    <property type="project" value="TreeGrafter"/>
</dbReference>
<dbReference type="PANTHER" id="PTHR10587:SF78">
    <property type="entry name" value="PEPTIDOGLYCAN-N-ACETYLMURAMIC ACID DEACETYLASE PDAA"/>
    <property type="match status" value="1"/>
</dbReference>
<evidence type="ECO:0000259" key="1">
    <source>
        <dbReference type="PROSITE" id="PS51677"/>
    </source>
</evidence>
<dbReference type="GO" id="GO:0005975">
    <property type="term" value="P:carbohydrate metabolic process"/>
    <property type="evidence" value="ECO:0007669"/>
    <property type="project" value="InterPro"/>
</dbReference>
<keyword evidence="3" id="KW-1185">Reference proteome</keyword>
<dbReference type="Pfam" id="PF01522">
    <property type="entry name" value="Polysacc_deac_1"/>
    <property type="match status" value="1"/>
</dbReference>
<comment type="caution">
    <text evidence="2">The sequence shown here is derived from an EMBL/GenBank/DDBJ whole genome shotgun (WGS) entry which is preliminary data.</text>
</comment>
<evidence type="ECO:0000313" key="2">
    <source>
        <dbReference type="EMBL" id="RKQ31382.1"/>
    </source>
</evidence>
<dbReference type="CDD" id="cd10948">
    <property type="entry name" value="CE4_BsPdaA_like"/>
    <property type="match status" value="1"/>
</dbReference>
<dbReference type="InterPro" id="IPR050248">
    <property type="entry name" value="Polysacc_deacetylase_ArnD"/>
</dbReference>
<dbReference type="RefSeq" id="WP_121205043.1">
    <property type="nucleotide sequence ID" value="NZ_RBZP01000013.1"/>
</dbReference>
<dbReference type="AlphaFoldDB" id="A0A494ZZ06"/>
<dbReference type="OrthoDB" id="9812065at2"/>
<dbReference type="InterPro" id="IPR002509">
    <property type="entry name" value="NODB_dom"/>
</dbReference>
<dbReference type="GO" id="GO:0016810">
    <property type="term" value="F:hydrolase activity, acting on carbon-nitrogen (but not peptide) bonds"/>
    <property type="evidence" value="ECO:0007669"/>
    <property type="project" value="InterPro"/>
</dbReference>
<dbReference type="SUPFAM" id="SSF88713">
    <property type="entry name" value="Glycoside hydrolase/deacetylase"/>
    <property type="match status" value="1"/>
</dbReference>
<protein>
    <submittedName>
        <fullName evidence="2">Delta-lactam-biosynthetic de-N-acetylase</fullName>
    </submittedName>
</protein>
<dbReference type="NCBIfam" id="TIGR02884">
    <property type="entry name" value="spore_pdaA"/>
    <property type="match status" value="1"/>
</dbReference>
<dbReference type="PROSITE" id="PS51677">
    <property type="entry name" value="NODB"/>
    <property type="match status" value="1"/>
</dbReference>
<proteinExistence type="predicted"/>
<dbReference type="Proteomes" id="UP000269301">
    <property type="component" value="Unassembled WGS sequence"/>
</dbReference>
<dbReference type="InterPro" id="IPR011330">
    <property type="entry name" value="Glyco_hydro/deAcase_b/a-brl"/>
</dbReference>
<dbReference type="InterPro" id="IPR014235">
    <property type="entry name" value="Spore_PdaA"/>
</dbReference>
<organism evidence="2 3">
    <name type="scientific">Oceanobacillus halophilus</name>
    <dbReference type="NCBI Taxonomy" id="930130"/>
    <lineage>
        <taxon>Bacteria</taxon>
        <taxon>Bacillati</taxon>
        <taxon>Bacillota</taxon>
        <taxon>Bacilli</taxon>
        <taxon>Bacillales</taxon>
        <taxon>Bacillaceae</taxon>
        <taxon>Oceanobacillus</taxon>
    </lineage>
</organism>
<dbReference type="PANTHER" id="PTHR10587">
    <property type="entry name" value="GLYCOSYL TRANSFERASE-RELATED"/>
    <property type="match status" value="1"/>
</dbReference>
<evidence type="ECO:0000313" key="3">
    <source>
        <dbReference type="Proteomes" id="UP000269301"/>
    </source>
</evidence>
<dbReference type="EMBL" id="RBZP01000013">
    <property type="protein sequence ID" value="RKQ31382.1"/>
    <property type="molecule type" value="Genomic_DNA"/>
</dbReference>
<dbReference type="Gene3D" id="3.20.20.370">
    <property type="entry name" value="Glycoside hydrolase/deacetylase"/>
    <property type="match status" value="1"/>
</dbReference>